<sequence>MAQRSGSADLPLHGGRVPAWLAGRMNRLAGVMTEAIVLEYGRDEFLRRLSHPFWFQSFGAVIGMDWHSSGVTTTVISALKKGLKPLERELGIHVCGGRGRHSRQTPAELASVGQRTGVDGDALAKASRLVAKVDSAAVQDGFDLYLHGFVVADDGKWVVIQQGMSDARRQARRYHWLSEGLTDFVDQPHSAIEGRSGGEVINLTDRRAAASRKAQLDLLGGIGPDGIAAEFARLDGRAAAAPEPPQQELLPHLVMPDRHDLREGDVVLRRLHGALAAAAERGPVDFPDLLMTGGVGARTVRALAMVAEVVHGTPCRFSDPARFSLAHGGKDGHPYPVPLKVYDQTITVMKQAVRKAKLGESEELSAIRRLDAEARRLERHARGPSLQAHIAEERANSPAYGGRTVFGWASDEAQEAMRSGR</sequence>
<dbReference type="PANTHER" id="PTHR38597">
    <property type="entry name" value="BLL3834 PROTEIN"/>
    <property type="match status" value="1"/>
</dbReference>
<evidence type="ECO:0000313" key="1">
    <source>
        <dbReference type="EMBL" id="ESR23073.1"/>
    </source>
</evidence>
<comment type="caution">
    <text evidence="1">The sequence shown here is derived from an EMBL/GenBank/DDBJ whole genome shotgun (WGS) entry which is preliminary data.</text>
</comment>
<dbReference type="eggNOG" id="COG1415">
    <property type="taxonomic scope" value="Bacteria"/>
</dbReference>
<gene>
    <name evidence="1" type="ORF">N177_3141</name>
</gene>
<dbReference type="STRING" id="631454.N177_3141"/>
<accession>V4T966</accession>
<dbReference type="InterPro" id="IPR008482">
    <property type="entry name" value="DUF763"/>
</dbReference>
<dbReference type="RefSeq" id="WP_023433260.1">
    <property type="nucleotide sequence ID" value="NZ_AWXZ01000039.1"/>
</dbReference>
<protein>
    <recommendedName>
        <fullName evidence="3">DUF763 domain-containing protein</fullName>
    </recommendedName>
</protein>
<evidence type="ECO:0000313" key="2">
    <source>
        <dbReference type="Proteomes" id="UP000017819"/>
    </source>
</evidence>
<dbReference type="Pfam" id="PF05559">
    <property type="entry name" value="DUF763"/>
    <property type="match status" value="1"/>
</dbReference>
<dbReference type="PANTHER" id="PTHR38597:SF1">
    <property type="entry name" value="BLL3834 PROTEIN"/>
    <property type="match status" value="1"/>
</dbReference>
<reference evidence="1 2" key="1">
    <citation type="journal article" date="2014" name="Genome Announc.">
        <title>Draft Genome Sequence of Lutibaculum baratangense Strain AMV1T, Isolated from a Mud Volcano in Andamans, India.</title>
        <authorList>
            <person name="Singh A."/>
            <person name="Sreenivas A."/>
            <person name="Sathyanarayana Reddy G."/>
            <person name="Pinnaka A.K."/>
            <person name="Shivaji S."/>
        </authorList>
    </citation>
    <scope>NUCLEOTIDE SEQUENCE [LARGE SCALE GENOMIC DNA]</scope>
    <source>
        <strain evidence="1 2">AMV1</strain>
    </source>
</reference>
<keyword evidence="2" id="KW-1185">Reference proteome</keyword>
<name>V4T966_9HYPH</name>
<evidence type="ECO:0008006" key="3">
    <source>
        <dbReference type="Google" id="ProtNLM"/>
    </source>
</evidence>
<dbReference type="EMBL" id="AWXZ01000039">
    <property type="protein sequence ID" value="ESR23073.1"/>
    <property type="molecule type" value="Genomic_DNA"/>
</dbReference>
<dbReference type="AlphaFoldDB" id="V4T966"/>
<dbReference type="PATRIC" id="fig|631454.5.peg.3101"/>
<dbReference type="Proteomes" id="UP000017819">
    <property type="component" value="Unassembled WGS sequence"/>
</dbReference>
<organism evidence="1 2">
    <name type="scientific">Lutibaculum baratangense AMV1</name>
    <dbReference type="NCBI Taxonomy" id="631454"/>
    <lineage>
        <taxon>Bacteria</taxon>
        <taxon>Pseudomonadati</taxon>
        <taxon>Pseudomonadota</taxon>
        <taxon>Alphaproteobacteria</taxon>
        <taxon>Hyphomicrobiales</taxon>
        <taxon>Tepidamorphaceae</taxon>
        <taxon>Lutibaculum</taxon>
    </lineage>
</organism>
<proteinExistence type="predicted"/>
<dbReference type="OrthoDB" id="9802662at2"/>